<protein>
    <submittedName>
        <fullName evidence="1">Uncharacterized protein</fullName>
    </submittedName>
</protein>
<organism evidence="1 2">
    <name type="scientific">Quadrisphaera setariae</name>
    <dbReference type="NCBI Taxonomy" id="2593304"/>
    <lineage>
        <taxon>Bacteria</taxon>
        <taxon>Bacillati</taxon>
        <taxon>Actinomycetota</taxon>
        <taxon>Actinomycetes</taxon>
        <taxon>Kineosporiales</taxon>
        <taxon>Kineosporiaceae</taxon>
        <taxon>Quadrisphaera</taxon>
    </lineage>
</organism>
<evidence type="ECO:0000313" key="2">
    <source>
        <dbReference type="Proteomes" id="UP000321234"/>
    </source>
</evidence>
<dbReference type="RefSeq" id="WP_147925914.1">
    <property type="nucleotide sequence ID" value="NZ_VKAC01000004.1"/>
</dbReference>
<proteinExistence type="predicted"/>
<sequence length="137" mass="15062">MDPWGQDDDDRVVLRAVLNALRPWAEQLQTDLPLALREQWPREVVAAAEHLHAVSPRHRGDTDEHATTGWLSADDDATWAAFVAFAPHALDADVMTDGGRAVVGLADEGTSLALRLTAEQQEAVEAVLGNRRLRPLR</sequence>
<accession>A0A5C8ZFH3</accession>
<keyword evidence="2" id="KW-1185">Reference proteome</keyword>
<dbReference type="AlphaFoldDB" id="A0A5C8ZFH3"/>
<dbReference type="Proteomes" id="UP000321234">
    <property type="component" value="Unassembled WGS sequence"/>
</dbReference>
<reference evidence="1 2" key="1">
    <citation type="submission" date="2019-07" db="EMBL/GenBank/DDBJ databases">
        <title>Quadrisphaera sp. strain DD2A genome sequencing and assembly.</title>
        <authorList>
            <person name="Kim I."/>
        </authorList>
    </citation>
    <scope>NUCLEOTIDE SEQUENCE [LARGE SCALE GENOMIC DNA]</scope>
    <source>
        <strain evidence="1 2">DD2A</strain>
    </source>
</reference>
<dbReference type="OrthoDB" id="3830636at2"/>
<gene>
    <name evidence="1" type="ORF">FMM08_08630</name>
</gene>
<evidence type="ECO:0000313" key="1">
    <source>
        <dbReference type="EMBL" id="TXR56785.1"/>
    </source>
</evidence>
<comment type="caution">
    <text evidence="1">The sequence shown here is derived from an EMBL/GenBank/DDBJ whole genome shotgun (WGS) entry which is preliminary data.</text>
</comment>
<dbReference type="EMBL" id="VKAC01000004">
    <property type="protein sequence ID" value="TXR56785.1"/>
    <property type="molecule type" value="Genomic_DNA"/>
</dbReference>
<name>A0A5C8ZFH3_9ACTN</name>